<dbReference type="Proteomes" id="UP001224428">
    <property type="component" value="Unassembled WGS sequence"/>
</dbReference>
<protein>
    <submittedName>
        <fullName evidence="1">Uncharacterized protein</fullName>
    </submittedName>
</protein>
<proteinExistence type="predicted"/>
<dbReference type="EMBL" id="JASDDP010000011">
    <property type="protein sequence ID" value="MDJ1645679.1"/>
    <property type="molecule type" value="Genomic_DNA"/>
</dbReference>
<accession>A0AAJ1PQV7</accession>
<evidence type="ECO:0000313" key="1">
    <source>
        <dbReference type="EMBL" id="MDJ1645679.1"/>
    </source>
</evidence>
<keyword evidence="2" id="KW-1185">Reference proteome</keyword>
<gene>
    <name evidence="1" type="ORF">QLQ80_01050</name>
</gene>
<dbReference type="RefSeq" id="WP_283823628.1">
    <property type="nucleotide sequence ID" value="NZ_JASDAY010000022.1"/>
</dbReference>
<comment type="caution">
    <text evidence="1">The sequence shown here is derived from an EMBL/GenBank/DDBJ whole genome shotgun (WGS) entry which is preliminary data.</text>
</comment>
<reference evidence="1" key="1">
    <citation type="submission" date="2023-05" db="EMBL/GenBank/DDBJ databases">
        <title>Mycoplasma phocimorsus sp. nov., isolated from Scandinavian patients with seal finger or septic arthritis after contact with seals.</title>
        <authorList>
            <person name="Skafte-Holm A."/>
            <person name="Pedersen T.R."/>
            <person name="Froelund M."/>
            <person name="Stegger M."/>
            <person name="Qvortrup K."/>
            <person name="Michaels D.L."/>
            <person name="Brown D.R."/>
            <person name="Jensen J.S."/>
        </authorList>
    </citation>
    <scope>NUCLEOTIDE SEQUENCE</scope>
    <source>
        <strain evidence="1">M5725</strain>
    </source>
</reference>
<name>A0AAJ1PQV7_9MOLU</name>
<evidence type="ECO:0000313" key="2">
    <source>
        <dbReference type="Proteomes" id="UP001224428"/>
    </source>
</evidence>
<dbReference type="AlphaFoldDB" id="A0AAJ1PQV7"/>
<organism evidence="1 2">
    <name type="scientific">Mycoplasma phocimorsus</name>
    <dbReference type="NCBI Taxonomy" id="3045839"/>
    <lineage>
        <taxon>Bacteria</taxon>
        <taxon>Bacillati</taxon>
        <taxon>Mycoplasmatota</taxon>
        <taxon>Mollicutes</taxon>
        <taxon>Mycoplasmataceae</taxon>
        <taxon>Mycoplasma</taxon>
    </lineage>
</organism>
<sequence length="110" mass="12556">MYRIKESWTLKSYTTVFKGAFSKNLEEHEYPLQMMIEDLADKAYELKTYSVKYNVIDKSIEVMVSVIPAGKGNDAVEIDAEEIGSIVYNAISTLKRKYSTTSVEVELDNE</sequence>